<dbReference type="EMBL" id="JBHUDX010000001">
    <property type="protein sequence ID" value="MFD1656730.1"/>
    <property type="molecule type" value="Genomic_DNA"/>
</dbReference>
<comment type="caution">
    <text evidence="1">The sequence shown here is derived from an EMBL/GenBank/DDBJ whole genome shotgun (WGS) entry which is preliminary data.</text>
</comment>
<evidence type="ECO:0000313" key="1">
    <source>
        <dbReference type="EMBL" id="MFD1656730.1"/>
    </source>
</evidence>
<organism evidence="1 2">
    <name type="scientific">Streptomyces caeni</name>
    <dbReference type="NCBI Taxonomy" id="2307231"/>
    <lineage>
        <taxon>Bacteria</taxon>
        <taxon>Bacillati</taxon>
        <taxon>Actinomycetota</taxon>
        <taxon>Actinomycetes</taxon>
        <taxon>Kitasatosporales</taxon>
        <taxon>Streptomycetaceae</taxon>
        <taxon>Streptomyces</taxon>
    </lineage>
</organism>
<dbReference type="Proteomes" id="UP001597261">
    <property type="component" value="Unassembled WGS sequence"/>
</dbReference>
<evidence type="ECO:0000313" key="2">
    <source>
        <dbReference type="Proteomes" id="UP001597261"/>
    </source>
</evidence>
<name>A0ABW4IHE3_9ACTN</name>
<sequence>MALVDGTAGVVVAPRGRLHLVLRVTVGNGGVTSYEAIADPVRLRQLDLAVLGA</sequence>
<protein>
    <submittedName>
        <fullName evidence="1">Uncharacterized protein</fullName>
    </submittedName>
</protein>
<gene>
    <name evidence="1" type="ORF">ACFSL4_00385</name>
</gene>
<proteinExistence type="predicted"/>
<accession>A0ABW4IHE3</accession>
<keyword evidence="2" id="KW-1185">Reference proteome</keyword>
<dbReference type="RefSeq" id="WP_381076781.1">
    <property type="nucleotide sequence ID" value="NZ_JBHUDX010000001.1"/>
</dbReference>
<reference evidence="2" key="1">
    <citation type="journal article" date="2019" name="Int. J. Syst. Evol. Microbiol.">
        <title>The Global Catalogue of Microorganisms (GCM) 10K type strain sequencing project: providing services to taxonomists for standard genome sequencing and annotation.</title>
        <authorList>
            <consortium name="The Broad Institute Genomics Platform"/>
            <consortium name="The Broad Institute Genome Sequencing Center for Infectious Disease"/>
            <person name="Wu L."/>
            <person name="Ma J."/>
        </authorList>
    </citation>
    <scope>NUCLEOTIDE SEQUENCE [LARGE SCALE GENOMIC DNA]</scope>
    <source>
        <strain evidence="2">CGMCC 1.12470</strain>
    </source>
</reference>